<protein>
    <submittedName>
        <fullName evidence="2">Uncharacterized protein</fullName>
    </submittedName>
</protein>
<dbReference type="AlphaFoldDB" id="A0A917D0K7"/>
<dbReference type="EMBL" id="BMCU01000002">
    <property type="protein sequence ID" value="GGG04028.1"/>
    <property type="molecule type" value="Genomic_DNA"/>
</dbReference>
<reference evidence="2" key="1">
    <citation type="journal article" date="2014" name="Int. J. Syst. Evol. Microbiol.">
        <title>Complete genome sequence of Corynebacterium casei LMG S-19264T (=DSM 44701T), isolated from a smear-ripened cheese.</title>
        <authorList>
            <consortium name="US DOE Joint Genome Institute (JGI-PGF)"/>
            <person name="Walter F."/>
            <person name="Albersmeier A."/>
            <person name="Kalinowski J."/>
            <person name="Ruckert C."/>
        </authorList>
    </citation>
    <scope>NUCLEOTIDE SEQUENCE</scope>
    <source>
        <strain evidence="2">CCM 7905</strain>
    </source>
</reference>
<evidence type="ECO:0000313" key="2">
    <source>
        <dbReference type="EMBL" id="GGG04028.1"/>
    </source>
</evidence>
<keyword evidence="1" id="KW-0472">Membrane</keyword>
<gene>
    <name evidence="2" type="ORF">GCM10007304_17710</name>
</gene>
<reference evidence="2" key="2">
    <citation type="submission" date="2020-09" db="EMBL/GenBank/DDBJ databases">
        <authorList>
            <person name="Sun Q."/>
            <person name="Sedlacek I."/>
        </authorList>
    </citation>
    <scope>NUCLEOTIDE SEQUENCE</scope>
    <source>
        <strain evidence="2">CCM 7905</strain>
    </source>
</reference>
<dbReference type="RefSeq" id="WP_188544441.1">
    <property type="nucleotide sequence ID" value="NZ_BMCU01000002.1"/>
</dbReference>
<keyword evidence="3" id="KW-1185">Reference proteome</keyword>
<evidence type="ECO:0000313" key="3">
    <source>
        <dbReference type="Proteomes" id="UP000654257"/>
    </source>
</evidence>
<keyword evidence="1" id="KW-0812">Transmembrane</keyword>
<name>A0A917D0K7_9NOCA</name>
<organism evidence="2 3">
    <name type="scientific">Rhodococcoides trifolii</name>
    <dbReference type="NCBI Taxonomy" id="908250"/>
    <lineage>
        <taxon>Bacteria</taxon>
        <taxon>Bacillati</taxon>
        <taxon>Actinomycetota</taxon>
        <taxon>Actinomycetes</taxon>
        <taxon>Mycobacteriales</taxon>
        <taxon>Nocardiaceae</taxon>
        <taxon>Rhodococcoides</taxon>
    </lineage>
</organism>
<accession>A0A917D0K7</accession>
<proteinExistence type="predicted"/>
<dbReference type="Proteomes" id="UP000654257">
    <property type="component" value="Unassembled WGS sequence"/>
</dbReference>
<feature type="transmembrane region" description="Helical" evidence="1">
    <location>
        <begin position="6"/>
        <end position="29"/>
    </location>
</feature>
<evidence type="ECO:0000256" key="1">
    <source>
        <dbReference type="SAM" id="Phobius"/>
    </source>
</evidence>
<sequence>MSEFLGSLAIGEVGAGTLVVIAVLMLYFGKLVTKAQHDRELADRDKQIAAHIEAGAAKDATIAEQATQITKLVESVSTSTHAIEAMQQLAVTRRDS</sequence>
<keyword evidence="1" id="KW-1133">Transmembrane helix</keyword>
<comment type="caution">
    <text evidence="2">The sequence shown here is derived from an EMBL/GenBank/DDBJ whole genome shotgun (WGS) entry which is preliminary data.</text>
</comment>